<dbReference type="InterPro" id="IPR036291">
    <property type="entry name" value="NAD(P)-bd_dom_sf"/>
</dbReference>
<feature type="domain" description="D-isomer specific 2-hydroxyacid dehydrogenase NAD-binding" evidence="3">
    <location>
        <begin position="102"/>
        <end position="274"/>
    </location>
</feature>
<dbReference type="Gene3D" id="3.40.50.720">
    <property type="entry name" value="NAD(P)-binding Rossmann-like Domain"/>
    <property type="match status" value="2"/>
</dbReference>
<dbReference type="EMBL" id="FOAB01000004">
    <property type="protein sequence ID" value="SEL49741.1"/>
    <property type="molecule type" value="Genomic_DNA"/>
</dbReference>
<evidence type="ECO:0000256" key="2">
    <source>
        <dbReference type="ARBA" id="ARBA00023027"/>
    </source>
</evidence>
<dbReference type="PANTHER" id="PTHR43333">
    <property type="entry name" value="2-HACID_DH_C DOMAIN-CONTAINING PROTEIN"/>
    <property type="match status" value="1"/>
</dbReference>
<evidence type="ECO:0000256" key="1">
    <source>
        <dbReference type="ARBA" id="ARBA00023002"/>
    </source>
</evidence>
<dbReference type="PANTHER" id="PTHR43333:SF1">
    <property type="entry name" value="D-ISOMER SPECIFIC 2-HYDROXYACID DEHYDROGENASE NAD-BINDING DOMAIN-CONTAINING PROTEIN"/>
    <property type="match status" value="1"/>
</dbReference>
<proteinExistence type="predicted"/>
<sequence>MSILIIFNNKDPEPWKKVLTSKLPNAIIELYPTVEDIAAVDFVVCWKPEKNILMQFPNIKVIQSVGASIDHVTNSQVIPKNSKITRIVDTKLSRDMWEFLLTIVLTQLKNTKTYLQQQEQRIWNQKEYKSIDNTTITILGLGTIGGYVAEKFAALGFIVKGWSNSRKEISGVESFNRRESFDSCLSQSDFLINLLPLTDETRDIIDRNALNKLANDAFFINVGRGEHLIETDLIELLDTDKLAGAFLDVFRKEPLPKEHPFWQHSKIQITPHVASLTNVESAANQIAENYKRFLNHQELLNLVSLNKGY</sequence>
<evidence type="ECO:0000259" key="3">
    <source>
        <dbReference type="Pfam" id="PF02826"/>
    </source>
</evidence>
<name>A0A1H7QP22_AQUAM</name>
<reference evidence="4 5" key="1">
    <citation type="submission" date="2016-10" db="EMBL/GenBank/DDBJ databases">
        <authorList>
            <person name="de Groot N.N."/>
        </authorList>
    </citation>
    <scope>NUCLEOTIDE SEQUENCE [LARGE SCALE GENOMIC DNA]</scope>
    <source>
        <strain evidence="4 5">DSM 25232</strain>
    </source>
</reference>
<evidence type="ECO:0000313" key="5">
    <source>
        <dbReference type="Proteomes" id="UP000198521"/>
    </source>
</evidence>
<keyword evidence="1" id="KW-0560">Oxidoreductase</keyword>
<keyword evidence="2" id="KW-0520">NAD</keyword>
<dbReference type="RefSeq" id="WP_091409159.1">
    <property type="nucleotide sequence ID" value="NZ_FOAB01000004.1"/>
</dbReference>
<dbReference type="STRING" id="1038014.SAMN04487910_2636"/>
<dbReference type="InterPro" id="IPR006140">
    <property type="entry name" value="D-isomer_DH_NAD-bd"/>
</dbReference>
<accession>A0A1H7QP22</accession>
<protein>
    <submittedName>
        <fullName evidence="4">Glyoxylate/hydroxypyruvate reductase A</fullName>
    </submittedName>
</protein>
<dbReference type="Proteomes" id="UP000198521">
    <property type="component" value="Unassembled WGS sequence"/>
</dbReference>
<evidence type="ECO:0000313" key="4">
    <source>
        <dbReference type="EMBL" id="SEL49741.1"/>
    </source>
</evidence>
<dbReference type="Pfam" id="PF02826">
    <property type="entry name" value="2-Hacid_dh_C"/>
    <property type="match status" value="1"/>
</dbReference>
<dbReference type="GO" id="GO:0051287">
    <property type="term" value="F:NAD binding"/>
    <property type="evidence" value="ECO:0007669"/>
    <property type="project" value="InterPro"/>
</dbReference>
<dbReference type="CDD" id="cd12164">
    <property type="entry name" value="GDH_like_2"/>
    <property type="match status" value="1"/>
</dbReference>
<keyword evidence="4" id="KW-0670">Pyruvate</keyword>
<dbReference type="SUPFAM" id="SSF52283">
    <property type="entry name" value="Formate/glycerate dehydrogenase catalytic domain-like"/>
    <property type="match status" value="1"/>
</dbReference>
<organism evidence="4 5">
    <name type="scientific">Aquimarina amphilecti</name>
    <dbReference type="NCBI Taxonomy" id="1038014"/>
    <lineage>
        <taxon>Bacteria</taxon>
        <taxon>Pseudomonadati</taxon>
        <taxon>Bacteroidota</taxon>
        <taxon>Flavobacteriia</taxon>
        <taxon>Flavobacteriales</taxon>
        <taxon>Flavobacteriaceae</taxon>
        <taxon>Aquimarina</taxon>
    </lineage>
</organism>
<dbReference type="AlphaFoldDB" id="A0A1H7QP22"/>
<dbReference type="OrthoDB" id="9805416at2"/>
<gene>
    <name evidence="4" type="ORF">SAMN04487910_2636</name>
</gene>
<dbReference type="SUPFAM" id="SSF51735">
    <property type="entry name" value="NAD(P)-binding Rossmann-fold domains"/>
    <property type="match status" value="1"/>
</dbReference>
<dbReference type="GO" id="GO:0016491">
    <property type="term" value="F:oxidoreductase activity"/>
    <property type="evidence" value="ECO:0007669"/>
    <property type="project" value="UniProtKB-KW"/>
</dbReference>
<keyword evidence="5" id="KW-1185">Reference proteome</keyword>